<proteinExistence type="inferred from homology"/>
<dbReference type="GO" id="GO:0004339">
    <property type="term" value="F:glucan 1,4-alpha-glucosidase activity"/>
    <property type="evidence" value="ECO:0007669"/>
    <property type="project" value="UniProtKB-EC"/>
</dbReference>
<evidence type="ECO:0000256" key="3">
    <source>
        <dbReference type="ARBA" id="ARBA00022729"/>
    </source>
</evidence>
<dbReference type="Gene3D" id="2.60.40.10">
    <property type="entry name" value="Immunoglobulins"/>
    <property type="match status" value="1"/>
</dbReference>
<dbReference type="AlphaFoldDB" id="A0AAD9Z3L2"/>
<evidence type="ECO:0000256" key="2">
    <source>
        <dbReference type="ARBA" id="ARBA00006188"/>
    </source>
</evidence>
<keyword evidence="15" id="KW-1185">Reference proteome</keyword>
<dbReference type="GO" id="GO:0000272">
    <property type="term" value="P:polysaccharide catabolic process"/>
    <property type="evidence" value="ECO:0007669"/>
    <property type="project" value="UniProtKB-KW"/>
</dbReference>
<feature type="domain" description="CBM20" evidence="13">
    <location>
        <begin position="506"/>
        <end position="613"/>
    </location>
</feature>
<dbReference type="CDD" id="cd05811">
    <property type="entry name" value="CBM20_glucoamylase"/>
    <property type="match status" value="1"/>
</dbReference>
<dbReference type="InterPro" id="IPR034836">
    <property type="entry name" value="CBM20_glucoamylase"/>
</dbReference>
<reference evidence="14" key="1">
    <citation type="submission" date="2022-11" db="EMBL/GenBank/DDBJ databases">
        <title>Chromosomal genome sequence assembly and mating type (MAT) locus characterization of the leprose asexual lichenized fungus Lepraria neglecta (Nyl.) Erichsen.</title>
        <authorList>
            <person name="Allen J.L."/>
            <person name="Pfeffer B."/>
        </authorList>
    </citation>
    <scope>NUCLEOTIDE SEQUENCE</scope>
    <source>
        <strain evidence="14">Allen 5258</strain>
    </source>
</reference>
<evidence type="ECO:0000313" key="15">
    <source>
        <dbReference type="Proteomes" id="UP001276659"/>
    </source>
</evidence>
<dbReference type="PROSITE" id="PS51166">
    <property type="entry name" value="CBM20"/>
    <property type="match status" value="1"/>
</dbReference>
<dbReference type="Gene3D" id="1.50.10.10">
    <property type="match status" value="1"/>
</dbReference>
<keyword evidence="8 9" id="KW-0624">Polysaccharide degradation</keyword>
<dbReference type="SUPFAM" id="SSF49452">
    <property type="entry name" value="Starch-binding domain-like"/>
    <property type="match status" value="1"/>
</dbReference>
<dbReference type="SMART" id="SM01065">
    <property type="entry name" value="CBM_2"/>
    <property type="match status" value="1"/>
</dbReference>
<dbReference type="FunFam" id="2.60.40.10:FF:000552">
    <property type="entry name" value="Related to glucoamylase"/>
    <property type="match status" value="1"/>
</dbReference>
<feature type="binding site" evidence="11">
    <location>
        <position position="154"/>
    </location>
    <ligand>
        <name>substrate</name>
    </ligand>
</feature>
<comment type="similarity">
    <text evidence="2 9">Belongs to the glycosyl hydrolase 15 family.</text>
</comment>
<organism evidence="14 15">
    <name type="scientific">Lepraria neglecta</name>
    <dbReference type="NCBI Taxonomy" id="209136"/>
    <lineage>
        <taxon>Eukaryota</taxon>
        <taxon>Fungi</taxon>
        <taxon>Dikarya</taxon>
        <taxon>Ascomycota</taxon>
        <taxon>Pezizomycotina</taxon>
        <taxon>Lecanoromycetes</taxon>
        <taxon>OSLEUM clade</taxon>
        <taxon>Lecanoromycetidae</taxon>
        <taxon>Lecanorales</taxon>
        <taxon>Lecanorineae</taxon>
        <taxon>Stereocaulaceae</taxon>
        <taxon>Lepraria</taxon>
    </lineage>
</organism>
<evidence type="ECO:0000313" key="14">
    <source>
        <dbReference type="EMBL" id="KAK3170960.1"/>
    </source>
</evidence>
<keyword evidence="4 9" id="KW-0378">Hydrolase</keyword>
<dbReference type="SUPFAM" id="SSF48208">
    <property type="entry name" value="Six-hairpin glycosidases"/>
    <property type="match status" value="1"/>
</dbReference>
<comment type="catalytic activity">
    <reaction evidence="1 9">
        <text>Hydrolysis of terminal (1-&gt;4)-linked alpha-D-glucose residues successively from non-reducing ends of the chains with release of beta-D-glucose.</text>
        <dbReference type="EC" id="3.2.1.3"/>
    </reaction>
</comment>
<dbReference type="InterPro" id="IPR002044">
    <property type="entry name" value="CBM20"/>
</dbReference>
<dbReference type="InterPro" id="IPR013784">
    <property type="entry name" value="Carb-bd-like_fold"/>
</dbReference>
<evidence type="ECO:0000256" key="5">
    <source>
        <dbReference type="ARBA" id="ARBA00023180"/>
    </source>
</evidence>
<keyword evidence="7 9" id="KW-0326">Glycosidase</keyword>
<evidence type="ECO:0000256" key="8">
    <source>
        <dbReference type="ARBA" id="ARBA00023326"/>
    </source>
</evidence>
<dbReference type="Pfam" id="PF00686">
    <property type="entry name" value="CBM_20"/>
    <property type="match status" value="1"/>
</dbReference>
<gene>
    <name evidence="14" type="ORF">OEA41_003044</name>
</gene>
<dbReference type="PANTHER" id="PTHR31616:SF12">
    <property type="entry name" value="GLUCOAMYLASE"/>
    <property type="match status" value="1"/>
</dbReference>
<feature type="signal peptide" evidence="12">
    <location>
        <begin position="1"/>
        <end position="25"/>
    </location>
</feature>
<dbReference type="PIRSF" id="PIRSF001031">
    <property type="entry name" value="Glu-a-glcsd_SBD"/>
    <property type="match status" value="1"/>
</dbReference>
<dbReference type="Pfam" id="PF00723">
    <property type="entry name" value="Glyco_hydro_15"/>
    <property type="match status" value="1"/>
</dbReference>
<keyword evidence="3 12" id="KW-0732">Signal</keyword>
<keyword evidence="6 9" id="KW-0119">Carbohydrate metabolism</keyword>
<keyword evidence="5" id="KW-0325">Glycoprotein</keyword>
<dbReference type="GO" id="GO:0000324">
    <property type="term" value="C:fungal-type vacuole"/>
    <property type="evidence" value="ECO:0007669"/>
    <property type="project" value="TreeGrafter"/>
</dbReference>
<feature type="chain" id="PRO_5041957331" description="Glucoamylase" evidence="12">
    <location>
        <begin position="26"/>
        <end position="622"/>
    </location>
</feature>
<evidence type="ECO:0000256" key="11">
    <source>
        <dbReference type="PIRSR" id="PIRSR001031-2"/>
    </source>
</evidence>
<dbReference type="InterPro" id="IPR008928">
    <property type="entry name" value="6-hairpin_glycosidase_sf"/>
</dbReference>
<evidence type="ECO:0000256" key="7">
    <source>
        <dbReference type="ARBA" id="ARBA00023295"/>
    </source>
</evidence>
<evidence type="ECO:0000256" key="1">
    <source>
        <dbReference type="ARBA" id="ARBA00001863"/>
    </source>
</evidence>
<dbReference type="EMBL" id="JASNWA010000008">
    <property type="protein sequence ID" value="KAK3170960.1"/>
    <property type="molecule type" value="Genomic_DNA"/>
</dbReference>
<dbReference type="InterPro" id="IPR012341">
    <property type="entry name" value="6hp_glycosidase-like_sf"/>
</dbReference>
<evidence type="ECO:0000256" key="12">
    <source>
        <dbReference type="SAM" id="SignalP"/>
    </source>
</evidence>
<dbReference type="PRINTS" id="PR00736">
    <property type="entry name" value="GLHYDRLASE15"/>
</dbReference>
<sequence length="622" mass="66959">MVLLSFLTHLAVGANLLAQVPLVNSLALYQDRATKSLDDFIASESPIALQGILNNIGSAGSNAVGVALGLVVASPTKENPDYFDTWTRDSALTFKALVDAFIAGNTNLRSLIENYIYAQAQLQTLPNLSGNLSNGLGLGEPKFEVDGTAFTAPWGRPQRDGPALRATALIAYSRWLISNGDTSFVTSVTWPIISNDLSFVGQYWNWTTYDLWEETLGSSFFTTAVQHRALVEGNALAEQIGQSCASCGQAPQILCFLESYWEGNHIAGNQNEDNQRSRKDLNTILGIIHTFDPSAENCDTTTFQPCSDIALANHKVVSDSFRTVFSINAGIPEGSGVGIGRYPEDTYQGGNPWYLGTMAAAEQLYDALYQWNKIGSLEVSSTSLAFFQDFSPSVATGVYTSSSPTYTTLTSAIKIYADSYMSLIQKYTPSDGSFAEQFNRNDGTPLSASNLTWSYASFLTAVAARDGVVPASWGEPSANVVPSVCAGYTATGTYLAPTATAPLSPCTAVTSVAVTFNVAETTSYGQNIFLAGNITQLGSWNTVDAVALSAVDYQAEYPRWYGTVDLPAGTALQYKYVDKGVDGSFTFEGGANREFLVERGCAGEVQVHDKWQQEGMTLRELV</sequence>
<dbReference type="Proteomes" id="UP001276659">
    <property type="component" value="Unassembled WGS sequence"/>
</dbReference>
<evidence type="ECO:0000259" key="13">
    <source>
        <dbReference type="PROSITE" id="PS51166"/>
    </source>
</evidence>
<dbReference type="InterPro" id="IPR011613">
    <property type="entry name" value="GH15-like"/>
</dbReference>
<evidence type="ECO:0000256" key="6">
    <source>
        <dbReference type="ARBA" id="ARBA00023277"/>
    </source>
</evidence>
<feature type="active site" description="Proton acceptor" evidence="10">
    <location>
        <position position="210"/>
    </location>
</feature>
<accession>A0AAD9Z3L2</accession>
<evidence type="ECO:0000256" key="4">
    <source>
        <dbReference type="ARBA" id="ARBA00022801"/>
    </source>
</evidence>
<evidence type="ECO:0000256" key="10">
    <source>
        <dbReference type="PIRSR" id="PIRSR001031-1"/>
    </source>
</evidence>
<dbReference type="InterPro" id="IPR013783">
    <property type="entry name" value="Ig-like_fold"/>
</dbReference>
<dbReference type="PANTHER" id="PTHR31616">
    <property type="entry name" value="TREHALASE"/>
    <property type="match status" value="1"/>
</dbReference>
<dbReference type="InterPro" id="IPR008291">
    <property type="entry name" value="Glucoamylase_SBD"/>
</dbReference>
<evidence type="ECO:0000256" key="9">
    <source>
        <dbReference type="PIRNR" id="PIRNR001031"/>
    </source>
</evidence>
<dbReference type="FunFam" id="1.50.10.10:FF:000018">
    <property type="entry name" value="Glucoamylase"/>
    <property type="match status" value="1"/>
</dbReference>
<dbReference type="EC" id="3.2.1.3" evidence="9"/>
<dbReference type="GO" id="GO:2001070">
    <property type="term" value="F:starch binding"/>
    <property type="evidence" value="ECO:0007669"/>
    <property type="project" value="InterPro"/>
</dbReference>
<name>A0AAD9Z3L2_9LECA</name>
<comment type="caution">
    <text evidence="14">The sequence shown here is derived from an EMBL/GenBank/DDBJ whole genome shotgun (WGS) entry which is preliminary data.</text>
</comment>
<protein>
    <recommendedName>
        <fullName evidence="9">Glucoamylase</fullName>
        <ecNumber evidence="9">3.2.1.3</ecNumber>
    </recommendedName>
    <alternativeName>
        <fullName evidence="9">1,4-alpha-D-glucan glucohydrolase</fullName>
    </alternativeName>
    <alternativeName>
        <fullName evidence="9">Glucan 1,4-alpha-glucosidase</fullName>
    </alternativeName>
</protein>
<feature type="active site" description="Proton donor" evidence="10">
    <location>
        <position position="213"/>
    </location>
</feature>
<dbReference type="InterPro" id="IPR000165">
    <property type="entry name" value="Glucoamylase"/>
</dbReference>